<organism evidence="2">
    <name type="scientific">uncultured marine thaumarchaeote KM3_88_E12</name>
    <dbReference type="NCBI Taxonomy" id="1456336"/>
    <lineage>
        <taxon>Archaea</taxon>
        <taxon>Nitrososphaerota</taxon>
        <taxon>environmental samples</taxon>
    </lineage>
</organism>
<evidence type="ECO:0000259" key="1">
    <source>
        <dbReference type="Pfam" id="PF18477"/>
    </source>
</evidence>
<dbReference type="CDD" id="cd09879">
    <property type="entry name" value="PIN_VapC_AF0591-like"/>
    <property type="match status" value="1"/>
</dbReference>
<accession>A0A075I2E7</accession>
<dbReference type="EMBL" id="KF901157">
    <property type="protein sequence ID" value="AIF20183.1"/>
    <property type="molecule type" value="Genomic_DNA"/>
</dbReference>
<name>A0A075I2E7_9ARCH</name>
<dbReference type="InterPro" id="IPR029060">
    <property type="entry name" value="PIN-like_dom_sf"/>
</dbReference>
<feature type="domain" description="VapC9 PIN-like" evidence="1">
    <location>
        <begin position="4"/>
        <end position="113"/>
    </location>
</feature>
<evidence type="ECO:0000313" key="2">
    <source>
        <dbReference type="EMBL" id="AIF20183.1"/>
    </source>
</evidence>
<dbReference type="SUPFAM" id="SSF88723">
    <property type="entry name" value="PIN domain-like"/>
    <property type="match status" value="1"/>
</dbReference>
<dbReference type="Pfam" id="PF18477">
    <property type="entry name" value="PIN_9"/>
    <property type="match status" value="1"/>
</dbReference>
<proteinExistence type="predicted"/>
<sequence length="122" mass="13510">MVKVITDTSFLMLLVSNRIKNMNDLDVEIGQIEFIVPEIVIEELKHLSNDESKGKIALQTLELIKSFEINSISGKTADDGILNFVKENGGMVATIDKELKNKIKDVGGSVLSIHNDKIVLEN</sequence>
<dbReference type="AlphaFoldDB" id="A0A075I2E7"/>
<reference evidence="2" key="1">
    <citation type="journal article" date="2014" name="Genome Biol. Evol.">
        <title>Pangenome evidence for extensive interdomain horizontal transfer affecting lineage core and shell genes in uncultured planktonic thaumarchaeota and euryarchaeota.</title>
        <authorList>
            <person name="Deschamps P."/>
            <person name="Zivanovic Y."/>
            <person name="Moreira D."/>
            <person name="Rodriguez-Valera F."/>
            <person name="Lopez-Garcia P."/>
        </authorList>
    </citation>
    <scope>NUCLEOTIDE SEQUENCE</scope>
</reference>
<dbReference type="Gene3D" id="3.40.50.1010">
    <property type="entry name" value="5'-nuclease"/>
    <property type="match status" value="1"/>
</dbReference>
<dbReference type="InterPro" id="IPR041120">
    <property type="entry name" value="PIN_9"/>
</dbReference>
<protein>
    <recommendedName>
        <fullName evidence="1">VapC9 PIN-like domain-containing protein</fullName>
    </recommendedName>
</protein>